<dbReference type="InterPro" id="IPR035969">
    <property type="entry name" value="Rab-GAP_TBC_sf"/>
</dbReference>
<dbReference type="FunFam" id="1.10.472.80:FF:000029">
    <property type="entry name" value="Growth hormone-regulated TBC protein 1"/>
    <property type="match status" value="1"/>
</dbReference>
<dbReference type="PANTHER" id="PTHR47219">
    <property type="entry name" value="RAB GTPASE-ACTIVATING PROTEIN 1-LIKE"/>
    <property type="match status" value="1"/>
</dbReference>
<reference evidence="5" key="1">
    <citation type="submission" date="2021-01" db="UniProtKB">
        <authorList>
            <consortium name="EnsemblMetazoa"/>
        </authorList>
    </citation>
    <scope>IDENTIFICATION</scope>
</reference>
<evidence type="ECO:0000313" key="5">
    <source>
        <dbReference type="EnsemblMetazoa" id="CLYHEMP002609.1"/>
    </source>
</evidence>
<keyword evidence="1" id="KW-0343">GTPase activation</keyword>
<dbReference type="PANTHER" id="PTHR47219:SF10">
    <property type="entry name" value="GROWTH HORMONE-REGULATED TBC PROTEIN 1"/>
    <property type="match status" value="1"/>
</dbReference>
<dbReference type="InterPro" id="IPR050302">
    <property type="entry name" value="Rab_GAP_TBC_domain"/>
</dbReference>
<dbReference type="SUPFAM" id="SSF47923">
    <property type="entry name" value="Ypt/Rab-GAP domain of gyp1p"/>
    <property type="match status" value="2"/>
</dbReference>
<evidence type="ECO:0000256" key="2">
    <source>
        <dbReference type="ARBA" id="ARBA00043879"/>
    </source>
</evidence>
<dbReference type="GeneID" id="136817331"/>
<dbReference type="GO" id="GO:0031267">
    <property type="term" value="F:small GTPase binding"/>
    <property type="evidence" value="ECO:0007669"/>
    <property type="project" value="TreeGrafter"/>
</dbReference>
<protein>
    <recommendedName>
        <fullName evidence="3">Growth hormone-regulated TBC protein 1</fullName>
    </recommendedName>
</protein>
<proteinExistence type="predicted"/>
<dbReference type="EnsemblMetazoa" id="CLYHEMT002609.1">
    <property type="protein sequence ID" value="CLYHEMP002609.1"/>
    <property type="gene ID" value="CLYHEMG002609"/>
</dbReference>
<dbReference type="SMART" id="SM00164">
    <property type="entry name" value="TBC"/>
    <property type="match status" value="1"/>
</dbReference>
<dbReference type="AlphaFoldDB" id="A0A7M5UQL1"/>
<comment type="function">
    <text evidence="2">May act as a GTPase-activating protein for Rab family protein(s).</text>
</comment>
<dbReference type="Gene3D" id="1.10.8.270">
    <property type="entry name" value="putative rabgap domain of human tbc1 domain family member 14 like domains"/>
    <property type="match status" value="1"/>
</dbReference>
<accession>A0A7M5UQL1</accession>
<dbReference type="OrthoDB" id="294251at2759"/>
<keyword evidence="6" id="KW-1185">Reference proteome</keyword>
<evidence type="ECO:0000313" key="6">
    <source>
        <dbReference type="Proteomes" id="UP000594262"/>
    </source>
</evidence>
<dbReference type="Gene3D" id="1.10.10.750">
    <property type="entry name" value="Ypt/Rab-GAP domain of gyp1p, domain 1"/>
    <property type="match status" value="1"/>
</dbReference>
<dbReference type="Proteomes" id="UP000594262">
    <property type="component" value="Unplaced"/>
</dbReference>
<dbReference type="PROSITE" id="PS50086">
    <property type="entry name" value="TBC_RABGAP"/>
    <property type="match status" value="1"/>
</dbReference>
<name>A0A7M5UQL1_9CNID</name>
<dbReference type="FunFam" id="1.10.8.270:FF:000016">
    <property type="entry name" value="TBC1 domain family member 2A"/>
    <property type="match status" value="1"/>
</dbReference>
<dbReference type="GO" id="GO:0005096">
    <property type="term" value="F:GTPase activator activity"/>
    <property type="evidence" value="ECO:0007669"/>
    <property type="project" value="UniProtKB-KW"/>
</dbReference>
<evidence type="ECO:0000256" key="1">
    <source>
        <dbReference type="ARBA" id="ARBA00022468"/>
    </source>
</evidence>
<dbReference type="RefSeq" id="XP_066929779.1">
    <property type="nucleotide sequence ID" value="XM_067073678.1"/>
</dbReference>
<dbReference type="Gene3D" id="1.10.472.80">
    <property type="entry name" value="Ypt/Rab-GAP domain of gyp1p, domain 3"/>
    <property type="match status" value="1"/>
</dbReference>
<dbReference type="Pfam" id="PF00566">
    <property type="entry name" value="RabGAP-TBC"/>
    <property type="match status" value="1"/>
</dbReference>
<dbReference type="InterPro" id="IPR000195">
    <property type="entry name" value="Rab-GAP-TBC_dom"/>
</dbReference>
<organism evidence="5 6">
    <name type="scientific">Clytia hemisphaerica</name>
    <dbReference type="NCBI Taxonomy" id="252671"/>
    <lineage>
        <taxon>Eukaryota</taxon>
        <taxon>Metazoa</taxon>
        <taxon>Cnidaria</taxon>
        <taxon>Hydrozoa</taxon>
        <taxon>Hydroidolina</taxon>
        <taxon>Leptothecata</taxon>
        <taxon>Obeliida</taxon>
        <taxon>Clytiidae</taxon>
        <taxon>Clytia</taxon>
    </lineage>
</organism>
<evidence type="ECO:0000259" key="4">
    <source>
        <dbReference type="PROSITE" id="PS50086"/>
    </source>
</evidence>
<evidence type="ECO:0000256" key="3">
    <source>
        <dbReference type="ARBA" id="ARBA00070878"/>
    </source>
</evidence>
<feature type="domain" description="Rab-GAP TBC" evidence="4">
    <location>
        <begin position="65"/>
        <end position="255"/>
    </location>
</feature>
<sequence length="334" mass="38917">MTSINGEIDQYGFERAEDFDYESYEKFMAEYLSVLARRLAKWEKMLNGTNDVSRSTKVKRYIRKGIPSEHRCEIWMATSKAQEMKDQSPNKYNQLVSEPTAEQKVKDSIKIDIRRTYPENVFFKEIQDGLLDPLANVLTAFASYNTKVGYCQGLNYIAGMLLLITKNEENAFWLLVELVENIVPDFYSTHMLGLRIECKVLQKMINLLAPDLSQHFAQNKIDMELLASKWFVCLFTDVLPVETQLRVWDCLFYEGSKVILRAALTIILMNKEKFLAQTDFALLCNIFKEIIHDENALNCHNFMQQCFILPKSLSRAKIQKLREEARLEIEAEKR</sequence>